<dbReference type="Pfam" id="PF13472">
    <property type="entry name" value="Lipase_GDSL_2"/>
    <property type="match status" value="1"/>
</dbReference>
<dbReference type="RefSeq" id="WP_156343244.1">
    <property type="nucleotide sequence ID" value="NZ_CACRTA010000013.1"/>
</dbReference>
<dbReference type="Gene3D" id="3.40.50.1110">
    <property type="entry name" value="SGNH hydrolase"/>
    <property type="match status" value="1"/>
</dbReference>
<organism evidence="2">
    <name type="scientific">Phocaeicola vulgatus</name>
    <name type="common">Bacteroides vulgatus</name>
    <dbReference type="NCBI Taxonomy" id="821"/>
    <lineage>
        <taxon>Bacteria</taxon>
        <taxon>Pseudomonadati</taxon>
        <taxon>Bacteroidota</taxon>
        <taxon>Bacteroidia</taxon>
        <taxon>Bacteroidales</taxon>
        <taxon>Bacteroidaceae</taxon>
        <taxon>Phocaeicola</taxon>
    </lineage>
</organism>
<protein>
    <recommendedName>
        <fullName evidence="1">SGNH hydrolase-type esterase domain-containing protein</fullName>
    </recommendedName>
</protein>
<dbReference type="AlphaFoldDB" id="A0A6N2S5R7"/>
<proteinExistence type="predicted"/>
<gene>
    <name evidence="2" type="ORF">BVLFYP11_00983</name>
</gene>
<feature type="domain" description="SGNH hydrolase-type esterase" evidence="1">
    <location>
        <begin position="666"/>
        <end position="865"/>
    </location>
</feature>
<name>A0A6N2S5R7_PHOVU</name>
<dbReference type="InterPro" id="IPR036514">
    <property type="entry name" value="SGNH_hydro_sf"/>
</dbReference>
<evidence type="ECO:0000259" key="1">
    <source>
        <dbReference type="Pfam" id="PF13472"/>
    </source>
</evidence>
<accession>A0A6N2S5R7</accession>
<dbReference type="GO" id="GO:0016788">
    <property type="term" value="F:hydrolase activity, acting on ester bonds"/>
    <property type="evidence" value="ECO:0007669"/>
    <property type="project" value="UniProtKB-ARBA"/>
</dbReference>
<dbReference type="InterPro" id="IPR013830">
    <property type="entry name" value="SGNH_hydro"/>
</dbReference>
<evidence type="ECO:0000313" key="2">
    <source>
        <dbReference type="EMBL" id="VYS86800.1"/>
    </source>
</evidence>
<sequence length="882" mass="99382">MAKMHKLTKGGQTIYPATIYDAVVNPKTRKSLTTEISELHAMNVIIDIQKSLNISYNTFGELINSQELKSYLRTTYTNLSRYNVIITFRNSQGVTETYQYKGYDIDVNYISDASYWERLDNSLMVESNAYSNMAEISLIGENKYIDFNTGEVKTSNSKNHAVYKTECSAGNIFIYRGTVLYSGSYRRAVYAFYKSSSDFNKNTLISIKEADENTPLYFERLEVPSEAKTLLVFCLNSDSIKTKFMLTKESIKQERLLPGDRILISGNIISVDDQDLSTRQEMSDLDKKKADISIEMVNPINWWNKNSKIGFYDANTGEFKENESYLSSEVITVSAGNIIQCGYFLSVSDGIGVNWVRYNPNQFITLWHSDGRVERINNTAFPSFPYQVGENCKIAYTWYKGNVDVNDFEMNKQYGVLMISDDTPTRYEEYFIPYEQKKLAPDIIVNGLDTSKFATKEDLDTKQNKLIVGNGISLSESGQISLTQAGSLSLMPNPTIYRLSYQIESRKSSDHYPSLPLIKDAKELLFVLNGKINPAALFLFGKHRIGIDQTSYIYSVDKTVTLSGQRGGILPLKFMFNGDAIELGHRGKTAISILVNEGNGWMRLGEKAIDILTENGWRSYTQIKFASAIEREIIIENSSLVYSLRYSNSYTVSEVTLKQPLAVIAGSSITEATAGGEFAPMGWASICCWQLGMECINIGVGQRGLVTDTDSRPSISSAIDDITYFKDADYVLLGGAINDQYDDGYRNRVKTFVESLKKSMPSSHIILLGEYTPQPDSNLSGNTHEKRNEALKSVARECSIPFIDMQNCEVYNHIRTIIRKDTQWISGTFLDSSSDAMSQEGNCDLIYHHENGSIDHTHPGRIGHQYIGTRMANAMLEILKYL</sequence>
<reference evidence="2" key="1">
    <citation type="submission" date="2019-11" db="EMBL/GenBank/DDBJ databases">
        <authorList>
            <person name="Feng L."/>
        </authorList>
    </citation>
    <scope>NUCLEOTIDE SEQUENCE</scope>
    <source>
        <strain evidence="2">BvulgatusLFYP11</strain>
    </source>
</reference>
<dbReference type="CDD" id="cd00229">
    <property type="entry name" value="SGNH_hydrolase"/>
    <property type="match status" value="1"/>
</dbReference>
<dbReference type="EMBL" id="CACRTA010000013">
    <property type="protein sequence ID" value="VYS86800.1"/>
    <property type="molecule type" value="Genomic_DNA"/>
</dbReference>
<dbReference type="SUPFAM" id="SSF52266">
    <property type="entry name" value="SGNH hydrolase"/>
    <property type="match status" value="1"/>
</dbReference>